<evidence type="ECO:0000256" key="1">
    <source>
        <dbReference type="ARBA" id="ARBA00022741"/>
    </source>
</evidence>
<evidence type="ECO:0000313" key="5">
    <source>
        <dbReference type="EMBL" id="QHT87234.1"/>
    </source>
</evidence>
<dbReference type="InterPro" id="IPR000432">
    <property type="entry name" value="DNA_mismatch_repair_MutS_C"/>
</dbReference>
<dbReference type="InterPro" id="IPR045076">
    <property type="entry name" value="MutS"/>
</dbReference>
<dbReference type="SUPFAM" id="SSF52540">
    <property type="entry name" value="P-loop containing nucleoside triphosphate hydrolases"/>
    <property type="match status" value="1"/>
</dbReference>
<dbReference type="Pfam" id="PF00488">
    <property type="entry name" value="MutS_V"/>
    <property type="match status" value="1"/>
</dbReference>
<feature type="domain" description="DNA mismatch repair proteins mutS family" evidence="4">
    <location>
        <begin position="412"/>
        <end position="607"/>
    </location>
</feature>
<name>A0A6C0I2X1_9ZZZZ</name>
<dbReference type="SMART" id="SM00534">
    <property type="entry name" value="MUTSac"/>
    <property type="match status" value="1"/>
</dbReference>
<keyword evidence="3" id="KW-0238">DNA-binding</keyword>
<dbReference type="GO" id="GO:0140664">
    <property type="term" value="F:ATP-dependent DNA damage sensor activity"/>
    <property type="evidence" value="ECO:0007669"/>
    <property type="project" value="InterPro"/>
</dbReference>
<dbReference type="GO" id="GO:0006298">
    <property type="term" value="P:mismatch repair"/>
    <property type="evidence" value="ECO:0007669"/>
    <property type="project" value="InterPro"/>
</dbReference>
<dbReference type="AlphaFoldDB" id="A0A6C0I2X1"/>
<dbReference type="InterPro" id="IPR027417">
    <property type="entry name" value="P-loop_NTPase"/>
</dbReference>
<dbReference type="EMBL" id="MN740085">
    <property type="protein sequence ID" value="QHT87234.1"/>
    <property type="molecule type" value="Genomic_DNA"/>
</dbReference>
<keyword evidence="2" id="KW-0067">ATP-binding</keyword>
<dbReference type="GO" id="GO:0005524">
    <property type="term" value="F:ATP binding"/>
    <property type="evidence" value="ECO:0007669"/>
    <property type="project" value="UniProtKB-KW"/>
</dbReference>
<proteinExistence type="predicted"/>
<evidence type="ECO:0000259" key="4">
    <source>
        <dbReference type="SMART" id="SM00534"/>
    </source>
</evidence>
<sequence>MISFIYEIVGDSSLNDSKKKEPAVDLFSKFQLPITYLDASSVYSLSDVVSKDLELMVTDPSCSSMYDHLFLPKHSFAKQTVPKWNTYYTTDASFLMDTQTIIQRMYKYEIIMNKDKIEQSDCDEFMEFWKDTKENESFMATYNFMDWDMLRHLNESSTFLQCLSTLHLCSPLLSLTVPFFFLLFPFLFLQIQGIPVSFESYLSVLKEVARDHFIGKTLLNLDSSISWDKVAYMIFTAGLYFLQIYQNVQLCQHFYENIQKMNRSLISLQRFVAYSRRSIESFLTISEGCPTYIPFWSETEKQLQTLVELELLLEPMFPFEFSLKTFSNIGEMLQCYYQLHTNKAYDSCLRYIANFEGYIDNLAGIYENIKKEAVSYAKITSSSSGRADASFVDQYYPPLKMEKPVKNTCSLKQNMIISSPNKSGKTTILKTTALNIIFTQQVGCGFYEKATLTPYTHIHSYLNIPDTSGRDSLFQAESRRCKEIIDAITQGGEKEGSRHFCIFDELYSGTNPEEASNAGYAFLKYLCNFPNVDFMLTTHYASICKRFKKDDKDKVANYKMVVNVLSDGTFNYTYKLKKGISSLKGGVRVLKDMGYPSEIIENIEERA</sequence>
<dbReference type="GO" id="GO:0005829">
    <property type="term" value="C:cytosol"/>
    <property type="evidence" value="ECO:0007669"/>
    <property type="project" value="TreeGrafter"/>
</dbReference>
<accession>A0A6C0I2X1</accession>
<dbReference type="GO" id="GO:0030983">
    <property type="term" value="F:mismatched DNA binding"/>
    <property type="evidence" value="ECO:0007669"/>
    <property type="project" value="InterPro"/>
</dbReference>
<evidence type="ECO:0000256" key="3">
    <source>
        <dbReference type="ARBA" id="ARBA00023125"/>
    </source>
</evidence>
<keyword evidence="1" id="KW-0547">Nucleotide-binding</keyword>
<evidence type="ECO:0000256" key="2">
    <source>
        <dbReference type="ARBA" id="ARBA00022840"/>
    </source>
</evidence>
<protein>
    <recommendedName>
        <fullName evidence="4">DNA mismatch repair proteins mutS family domain-containing protein</fullName>
    </recommendedName>
</protein>
<dbReference type="Gene3D" id="3.40.50.300">
    <property type="entry name" value="P-loop containing nucleotide triphosphate hydrolases"/>
    <property type="match status" value="1"/>
</dbReference>
<reference evidence="5" key="1">
    <citation type="journal article" date="2020" name="Nature">
        <title>Giant virus diversity and host interactions through global metagenomics.</title>
        <authorList>
            <person name="Schulz F."/>
            <person name="Roux S."/>
            <person name="Paez-Espino D."/>
            <person name="Jungbluth S."/>
            <person name="Walsh D.A."/>
            <person name="Denef V.J."/>
            <person name="McMahon K.D."/>
            <person name="Konstantinidis K.T."/>
            <person name="Eloe-Fadrosh E.A."/>
            <person name="Kyrpides N.C."/>
            <person name="Woyke T."/>
        </authorList>
    </citation>
    <scope>NUCLEOTIDE SEQUENCE</scope>
    <source>
        <strain evidence="5">GVMAG-M-3300023184-190</strain>
    </source>
</reference>
<organism evidence="5">
    <name type="scientific">viral metagenome</name>
    <dbReference type="NCBI Taxonomy" id="1070528"/>
    <lineage>
        <taxon>unclassified sequences</taxon>
        <taxon>metagenomes</taxon>
        <taxon>organismal metagenomes</taxon>
    </lineage>
</organism>
<dbReference type="PANTHER" id="PTHR11361:SF99">
    <property type="entry name" value="DNA MISMATCH REPAIR PROTEIN"/>
    <property type="match status" value="1"/>
</dbReference>
<dbReference type="PANTHER" id="PTHR11361">
    <property type="entry name" value="DNA MISMATCH REPAIR PROTEIN MUTS FAMILY MEMBER"/>
    <property type="match status" value="1"/>
</dbReference>